<accession>A0AAU9JRE5</accession>
<evidence type="ECO:0000259" key="2">
    <source>
        <dbReference type="Pfam" id="PF09763"/>
    </source>
</evidence>
<dbReference type="Proteomes" id="UP001162131">
    <property type="component" value="Unassembled WGS sequence"/>
</dbReference>
<dbReference type="GO" id="GO:0000145">
    <property type="term" value="C:exocyst"/>
    <property type="evidence" value="ECO:0007669"/>
    <property type="project" value="InterPro"/>
</dbReference>
<evidence type="ECO:0000256" key="1">
    <source>
        <dbReference type="SAM" id="Coils"/>
    </source>
</evidence>
<keyword evidence="4" id="KW-1185">Reference proteome</keyword>
<evidence type="ECO:0000313" key="3">
    <source>
        <dbReference type="EMBL" id="CAG9328132.1"/>
    </source>
</evidence>
<dbReference type="Pfam" id="PF09763">
    <property type="entry name" value="Sec3_CC"/>
    <property type="match status" value="1"/>
</dbReference>
<feature type="domain" description="Exocyst complex component Sec3 coiled-coil" evidence="2">
    <location>
        <begin position="20"/>
        <end position="113"/>
    </location>
</feature>
<sequence>MDSELLEWLSYEELQQLASENLVESLENKLQKTEKQNIDQILQNQTQTQDLINQIDLADTYLQELQEKMEGFLKKIQETRNKTIPLEQQNMQFAIQQNNTAALIQTLSNALNKHG</sequence>
<name>A0AAU9JRE5_9CILI</name>
<organism evidence="3 4">
    <name type="scientific">Blepharisma stoltei</name>
    <dbReference type="NCBI Taxonomy" id="1481888"/>
    <lineage>
        <taxon>Eukaryota</taxon>
        <taxon>Sar</taxon>
        <taxon>Alveolata</taxon>
        <taxon>Ciliophora</taxon>
        <taxon>Postciliodesmatophora</taxon>
        <taxon>Heterotrichea</taxon>
        <taxon>Heterotrichida</taxon>
        <taxon>Blepharismidae</taxon>
        <taxon>Blepharisma</taxon>
    </lineage>
</organism>
<protein>
    <recommendedName>
        <fullName evidence="2">Exocyst complex component Sec3 coiled-coil domain-containing protein</fullName>
    </recommendedName>
</protein>
<reference evidence="3" key="1">
    <citation type="submission" date="2021-09" db="EMBL/GenBank/DDBJ databases">
        <authorList>
            <consortium name="AG Swart"/>
            <person name="Singh M."/>
            <person name="Singh A."/>
            <person name="Seah K."/>
            <person name="Emmerich C."/>
        </authorList>
    </citation>
    <scope>NUCLEOTIDE SEQUENCE</scope>
    <source>
        <strain evidence="3">ATCC30299</strain>
    </source>
</reference>
<proteinExistence type="predicted"/>
<keyword evidence="1" id="KW-0175">Coiled coil</keyword>
<dbReference type="GO" id="GO:0006887">
    <property type="term" value="P:exocytosis"/>
    <property type="evidence" value="ECO:0007669"/>
    <property type="project" value="InterPro"/>
</dbReference>
<comment type="caution">
    <text evidence="3">The sequence shown here is derived from an EMBL/GenBank/DDBJ whole genome shotgun (WGS) entry which is preliminary data.</text>
</comment>
<feature type="coiled-coil region" evidence="1">
    <location>
        <begin position="16"/>
        <end position="82"/>
    </location>
</feature>
<dbReference type="EMBL" id="CAJZBQ010000045">
    <property type="protein sequence ID" value="CAG9328132.1"/>
    <property type="molecule type" value="Genomic_DNA"/>
</dbReference>
<gene>
    <name evidence="3" type="ORF">BSTOLATCC_MIC45590</name>
</gene>
<evidence type="ECO:0000313" key="4">
    <source>
        <dbReference type="Proteomes" id="UP001162131"/>
    </source>
</evidence>
<dbReference type="AlphaFoldDB" id="A0AAU9JRE5"/>
<dbReference type="InterPro" id="IPR019160">
    <property type="entry name" value="Sec3_CC"/>
</dbReference>